<keyword evidence="1" id="KW-0472">Membrane</keyword>
<keyword evidence="3" id="KW-1185">Reference proteome</keyword>
<gene>
    <name evidence="2" type="ORF">SAMN05192555_109101</name>
</gene>
<dbReference type="AlphaFoldDB" id="A0A1G9QDZ4"/>
<organism evidence="2 3">
    <name type="scientific">Franzmannia pantelleriensis</name>
    <dbReference type="NCBI Taxonomy" id="48727"/>
    <lineage>
        <taxon>Bacteria</taxon>
        <taxon>Pseudomonadati</taxon>
        <taxon>Pseudomonadota</taxon>
        <taxon>Gammaproteobacteria</taxon>
        <taxon>Oceanospirillales</taxon>
        <taxon>Halomonadaceae</taxon>
        <taxon>Franzmannia</taxon>
    </lineage>
</organism>
<proteinExistence type="predicted"/>
<feature type="transmembrane region" description="Helical" evidence="1">
    <location>
        <begin position="13"/>
        <end position="33"/>
    </location>
</feature>
<evidence type="ECO:0000313" key="2">
    <source>
        <dbReference type="EMBL" id="SDM09302.1"/>
    </source>
</evidence>
<dbReference type="STRING" id="48727.SAMN05192555_109101"/>
<dbReference type="Proteomes" id="UP000199107">
    <property type="component" value="Unassembled WGS sequence"/>
</dbReference>
<evidence type="ECO:0000313" key="3">
    <source>
        <dbReference type="Proteomes" id="UP000199107"/>
    </source>
</evidence>
<accession>A0A1G9QDZ4</accession>
<sequence length="42" mass="4578">MTASHHHLANADAMPAIVVAAWALVGGYWYWFIAGVPAMRSH</sequence>
<keyword evidence="1" id="KW-0812">Transmembrane</keyword>
<dbReference type="EMBL" id="FNGH01000009">
    <property type="protein sequence ID" value="SDM09302.1"/>
    <property type="molecule type" value="Genomic_DNA"/>
</dbReference>
<evidence type="ECO:0000256" key="1">
    <source>
        <dbReference type="SAM" id="Phobius"/>
    </source>
</evidence>
<keyword evidence="1" id="KW-1133">Transmembrane helix</keyword>
<reference evidence="3" key="1">
    <citation type="submission" date="2016-10" db="EMBL/GenBank/DDBJ databases">
        <authorList>
            <person name="Varghese N."/>
            <person name="Submissions S."/>
        </authorList>
    </citation>
    <scope>NUCLEOTIDE SEQUENCE [LARGE SCALE GENOMIC DNA]</scope>
    <source>
        <strain evidence="3">AAP</strain>
    </source>
</reference>
<dbReference type="RefSeq" id="WP_281243310.1">
    <property type="nucleotide sequence ID" value="NZ_FNGH01000009.1"/>
</dbReference>
<name>A0A1G9QDZ4_9GAMM</name>
<protein>
    <submittedName>
        <fullName evidence="2">Uncharacterized protein</fullName>
    </submittedName>
</protein>